<dbReference type="InterPro" id="IPR029058">
    <property type="entry name" value="AB_hydrolase_fold"/>
</dbReference>
<dbReference type="InterPro" id="IPR050300">
    <property type="entry name" value="GDXG_lipolytic_enzyme"/>
</dbReference>
<dbReference type="Gene3D" id="3.40.50.1820">
    <property type="entry name" value="alpha/beta hydrolase"/>
    <property type="match status" value="1"/>
</dbReference>
<proteinExistence type="predicted"/>
<protein>
    <submittedName>
        <fullName evidence="3">Alpha/beta hydrolase</fullName>
    </submittedName>
</protein>
<dbReference type="InterPro" id="IPR006311">
    <property type="entry name" value="TAT_signal"/>
</dbReference>
<evidence type="ECO:0000313" key="3">
    <source>
        <dbReference type="EMBL" id="MCJ2183081.1"/>
    </source>
</evidence>
<reference evidence="3" key="1">
    <citation type="submission" date="2022-03" db="EMBL/GenBank/DDBJ databases">
        <title>Identification of a novel bacterium isolated from mangrove sediments.</title>
        <authorList>
            <person name="Pan X."/>
        </authorList>
    </citation>
    <scope>NUCLEOTIDE SEQUENCE</scope>
    <source>
        <strain evidence="3">B1949</strain>
    </source>
</reference>
<dbReference type="PANTHER" id="PTHR48081:SF8">
    <property type="entry name" value="ALPHA_BETA HYDROLASE FOLD-3 DOMAIN-CONTAINING PROTEIN-RELATED"/>
    <property type="match status" value="1"/>
</dbReference>
<dbReference type="Proteomes" id="UP001162881">
    <property type="component" value="Unassembled WGS sequence"/>
</dbReference>
<gene>
    <name evidence="3" type="ORF">MTR62_10320</name>
</gene>
<dbReference type="EMBL" id="JALHLF010000034">
    <property type="protein sequence ID" value="MCJ2183081.1"/>
    <property type="molecule type" value="Genomic_DNA"/>
</dbReference>
<accession>A0ABT0BDD1</accession>
<dbReference type="PANTHER" id="PTHR48081">
    <property type="entry name" value="AB HYDROLASE SUPERFAMILY PROTEIN C4A8.06C"/>
    <property type="match status" value="1"/>
</dbReference>
<feature type="domain" description="Alpha/beta hydrolase fold-3" evidence="2">
    <location>
        <begin position="135"/>
        <end position="342"/>
    </location>
</feature>
<dbReference type="RefSeq" id="WP_244020329.1">
    <property type="nucleotide sequence ID" value="NZ_JALHLF010000034.1"/>
</dbReference>
<dbReference type="PROSITE" id="PS51318">
    <property type="entry name" value="TAT"/>
    <property type="match status" value="1"/>
</dbReference>
<dbReference type="GO" id="GO:0016787">
    <property type="term" value="F:hydrolase activity"/>
    <property type="evidence" value="ECO:0007669"/>
    <property type="project" value="UniProtKB-KW"/>
</dbReference>
<evidence type="ECO:0000313" key="4">
    <source>
        <dbReference type="Proteomes" id="UP001162881"/>
    </source>
</evidence>
<dbReference type="InterPro" id="IPR013094">
    <property type="entry name" value="AB_hydrolase_3"/>
</dbReference>
<organism evidence="3 4">
    <name type="scientific">Novosphingobium organovorum</name>
    <dbReference type="NCBI Taxonomy" id="2930092"/>
    <lineage>
        <taxon>Bacteria</taxon>
        <taxon>Pseudomonadati</taxon>
        <taxon>Pseudomonadota</taxon>
        <taxon>Alphaproteobacteria</taxon>
        <taxon>Sphingomonadales</taxon>
        <taxon>Sphingomonadaceae</taxon>
        <taxon>Novosphingobium</taxon>
    </lineage>
</organism>
<keyword evidence="4" id="KW-1185">Reference proteome</keyword>
<sequence>MEWGKQLERRSLLRAAGVMGVGAAGLALGGRDMFWPGAAEAEAEAGAGALAGDGFDAEPYVDPSLRPFLGAFPPREVGRVYTFDWVREKRGVPADPSAPLPPGPWRAVKVPVPGGREPVTIYVVNERKGRSRGGIVHMHGGGYLFGSARNSLAGLAETARALDCTLVTVEYRLAPETTYEGSREDTYAALTWLYRNAAQVGVDPARIALLGESAGGGHAALLAITARDRGEVPVAFQCLVYPMLDDRVGAVIQRPRQMGVYVWTPEENVLGWRSFLGREPGLPDQSDGVPGRVRDVAGLPPAWIGVGGVDLFLDEDVDYGQRLLDAGIGCEIVVTPGAYHAFDLIAAKSDLARQFTASKMAALARALG</sequence>
<dbReference type="SUPFAM" id="SSF53474">
    <property type="entry name" value="alpha/beta-Hydrolases"/>
    <property type="match status" value="1"/>
</dbReference>
<evidence type="ECO:0000259" key="2">
    <source>
        <dbReference type="Pfam" id="PF07859"/>
    </source>
</evidence>
<comment type="caution">
    <text evidence="3">The sequence shown here is derived from an EMBL/GenBank/DDBJ whole genome shotgun (WGS) entry which is preliminary data.</text>
</comment>
<keyword evidence="1 3" id="KW-0378">Hydrolase</keyword>
<dbReference type="Pfam" id="PF07859">
    <property type="entry name" value="Abhydrolase_3"/>
    <property type="match status" value="1"/>
</dbReference>
<evidence type="ECO:0000256" key="1">
    <source>
        <dbReference type="ARBA" id="ARBA00022801"/>
    </source>
</evidence>
<name>A0ABT0BDD1_9SPHN</name>